<evidence type="ECO:0000256" key="3">
    <source>
        <dbReference type="ARBA" id="ARBA00022793"/>
    </source>
</evidence>
<comment type="similarity">
    <text evidence="9">Belongs to the PanD family.</text>
</comment>
<evidence type="ECO:0000256" key="9">
    <source>
        <dbReference type="HAMAP-Rule" id="MF_00446"/>
    </source>
</evidence>
<proteinExistence type="inferred from homology"/>
<gene>
    <name evidence="9" type="primary">panD</name>
    <name evidence="14" type="ORF">H5P27_13285</name>
</gene>
<sequence>MKRHMLKSKIHRATVTDADLNYEGSISIDPALCKAADLVEFEKVDVYDIDNGSRLTTYVIWGKPGEICLNGAAARLVHRGDKVIIASFQEVDDADIDAFKPKLVMVNADNSIKHVNEPPVRRP</sequence>
<name>A0A7X1B7J8_9BACT</name>
<comment type="catalytic activity">
    <reaction evidence="9">
        <text>L-aspartate + H(+) = beta-alanine + CO2</text>
        <dbReference type="Rhea" id="RHEA:19497"/>
        <dbReference type="ChEBI" id="CHEBI:15378"/>
        <dbReference type="ChEBI" id="CHEBI:16526"/>
        <dbReference type="ChEBI" id="CHEBI:29991"/>
        <dbReference type="ChEBI" id="CHEBI:57966"/>
        <dbReference type="EC" id="4.1.1.11"/>
    </reaction>
</comment>
<keyword evidence="6 9" id="KW-0456">Lyase</keyword>
<keyword evidence="5 9" id="KW-0865">Zymogen</keyword>
<protein>
    <recommendedName>
        <fullName evidence="9">Aspartate 1-decarboxylase</fullName>
        <ecNumber evidence="9">4.1.1.11</ecNumber>
    </recommendedName>
    <alternativeName>
        <fullName evidence="9">Aspartate alpha-decarboxylase</fullName>
    </alternativeName>
    <component>
        <recommendedName>
            <fullName evidence="9">Aspartate 1-decarboxylase beta chain</fullName>
        </recommendedName>
    </component>
    <component>
        <recommendedName>
            <fullName evidence="9">Aspartate 1-decarboxylase alpha chain</fullName>
        </recommendedName>
    </component>
</protein>
<accession>A0A7X1B7J8</accession>
<dbReference type="PIRSF" id="PIRSF006246">
    <property type="entry name" value="Asp_decarbox"/>
    <property type="match status" value="1"/>
</dbReference>
<dbReference type="UniPathway" id="UPA00028">
    <property type="reaction ID" value="UER00002"/>
</dbReference>
<keyword evidence="8 9" id="KW-0670">Pyruvate</keyword>
<keyword evidence="2 9" id="KW-0566">Pantothenate biosynthesis</keyword>
<reference evidence="14 15" key="1">
    <citation type="submission" date="2020-07" db="EMBL/GenBank/DDBJ databases">
        <authorList>
            <person name="Feng X."/>
        </authorList>
    </citation>
    <scope>NUCLEOTIDE SEQUENCE [LARGE SCALE GENOMIC DNA]</scope>
    <source>
        <strain evidence="14 15">JCM23202</strain>
    </source>
</reference>
<evidence type="ECO:0000256" key="10">
    <source>
        <dbReference type="PIRSR" id="PIRSR006246-1"/>
    </source>
</evidence>
<comment type="caution">
    <text evidence="14">The sequence shown here is derived from an EMBL/GenBank/DDBJ whole genome shotgun (WGS) entry which is preliminary data.</text>
</comment>
<dbReference type="PANTHER" id="PTHR21012:SF0">
    <property type="entry name" value="ASPARTATE 1-DECARBOXYLASE"/>
    <property type="match status" value="1"/>
</dbReference>
<dbReference type="Proteomes" id="UP000526501">
    <property type="component" value="Unassembled WGS sequence"/>
</dbReference>
<dbReference type="GO" id="GO:0005829">
    <property type="term" value="C:cytosol"/>
    <property type="evidence" value="ECO:0007669"/>
    <property type="project" value="TreeGrafter"/>
</dbReference>
<dbReference type="HAMAP" id="MF_00446">
    <property type="entry name" value="PanD"/>
    <property type="match status" value="1"/>
</dbReference>
<evidence type="ECO:0000256" key="1">
    <source>
        <dbReference type="ARBA" id="ARBA00022490"/>
    </source>
</evidence>
<feature type="binding site" evidence="9 11">
    <location>
        <position position="57"/>
    </location>
    <ligand>
        <name>substrate</name>
    </ligand>
</feature>
<feature type="binding site" evidence="9 11">
    <location>
        <begin position="71"/>
        <end position="73"/>
    </location>
    <ligand>
        <name>substrate</name>
    </ligand>
</feature>
<keyword evidence="3 9" id="KW-0210">Decarboxylase</keyword>
<feature type="chain" id="PRO_5031636447" description="Aspartate 1-decarboxylase alpha chain" evidence="9 13">
    <location>
        <begin position="25"/>
        <end position="123"/>
    </location>
</feature>
<dbReference type="GO" id="GO:0004068">
    <property type="term" value="F:aspartate 1-decarboxylase activity"/>
    <property type="evidence" value="ECO:0007669"/>
    <property type="project" value="UniProtKB-UniRule"/>
</dbReference>
<evidence type="ECO:0000256" key="11">
    <source>
        <dbReference type="PIRSR" id="PIRSR006246-2"/>
    </source>
</evidence>
<comment type="pathway">
    <text evidence="9">Cofactor biosynthesis; (R)-pantothenate biosynthesis; beta-alanine from L-aspartate: step 1/1.</text>
</comment>
<dbReference type="Gene3D" id="2.40.40.20">
    <property type="match status" value="1"/>
</dbReference>
<dbReference type="GO" id="GO:0015940">
    <property type="term" value="P:pantothenate biosynthetic process"/>
    <property type="evidence" value="ECO:0007669"/>
    <property type="project" value="UniProtKB-UniRule"/>
</dbReference>
<dbReference type="EMBL" id="JACHVC010000012">
    <property type="protein sequence ID" value="MBC2607021.1"/>
    <property type="molecule type" value="Genomic_DNA"/>
</dbReference>
<comment type="cofactor">
    <cofactor evidence="9 10">
        <name>pyruvate</name>
        <dbReference type="ChEBI" id="CHEBI:15361"/>
    </cofactor>
    <text evidence="9 10">Binds 1 pyruvoyl group covalently per subunit.</text>
</comment>
<dbReference type="NCBIfam" id="TIGR00223">
    <property type="entry name" value="panD"/>
    <property type="match status" value="1"/>
</dbReference>
<dbReference type="GO" id="GO:0006523">
    <property type="term" value="P:alanine biosynthetic process"/>
    <property type="evidence" value="ECO:0007669"/>
    <property type="project" value="InterPro"/>
</dbReference>
<dbReference type="RefSeq" id="WP_185660886.1">
    <property type="nucleotide sequence ID" value="NZ_CAWPOO010000012.1"/>
</dbReference>
<evidence type="ECO:0000256" key="13">
    <source>
        <dbReference type="PIRSR" id="PIRSR006246-5"/>
    </source>
</evidence>
<evidence type="ECO:0000256" key="7">
    <source>
        <dbReference type="ARBA" id="ARBA00023270"/>
    </source>
</evidence>
<dbReference type="InterPro" id="IPR003190">
    <property type="entry name" value="Asp_decarbox"/>
</dbReference>
<evidence type="ECO:0000313" key="15">
    <source>
        <dbReference type="Proteomes" id="UP000526501"/>
    </source>
</evidence>
<feature type="active site" description="Schiff-base intermediate with substrate; via pyruvic acid" evidence="9 10">
    <location>
        <position position="25"/>
    </location>
</feature>
<dbReference type="EC" id="4.1.1.11" evidence="9"/>
<dbReference type="InterPro" id="IPR009010">
    <property type="entry name" value="Asp_de-COase-like_dom_sf"/>
</dbReference>
<comment type="subcellular location">
    <subcellularLocation>
        <location evidence="9">Cytoplasm</location>
    </subcellularLocation>
</comment>
<evidence type="ECO:0000256" key="2">
    <source>
        <dbReference type="ARBA" id="ARBA00022655"/>
    </source>
</evidence>
<evidence type="ECO:0000256" key="12">
    <source>
        <dbReference type="PIRSR" id="PIRSR006246-3"/>
    </source>
</evidence>
<dbReference type="PANTHER" id="PTHR21012">
    <property type="entry name" value="ASPARTATE 1-DECARBOXYLASE"/>
    <property type="match status" value="1"/>
</dbReference>
<dbReference type="Pfam" id="PF02261">
    <property type="entry name" value="Asp_decarbox"/>
    <property type="match status" value="1"/>
</dbReference>
<organism evidence="14 15">
    <name type="scientific">Pelagicoccus albus</name>
    <dbReference type="NCBI Taxonomy" id="415222"/>
    <lineage>
        <taxon>Bacteria</taxon>
        <taxon>Pseudomonadati</taxon>
        <taxon>Verrucomicrobiota</taxon>
        <taxon>Opitutia</taxon>
        <taxon>Puniceicoccales</taxon>
        <taxon>Pelagicoccaceae</taxon>
        <taxon>Pelagicoccus</taxon>
    </lineage>
</organism>
<dbReference type="CDD" id="cd06919">
    <property type="entry name" value="Asp_decarbox"/>
    <property type="match status" value="1"/>
</dbReference>
<keyword evidence="7 9" id="KW-0704">Schiff base</keyword>
<dbReference type="SUPFAM" id="SSF50692">
    <property type="entry name" value="ADC-like"/>
    <property type="match status" value="1"/>
</dbReference>
<feature type="chain" id="PRO_5031636446" description="Aspartate 1-decarboxylase beta chain" evidence="9 13">
    <location>
        <begin position="1"/>
        <end position="24"/>
    </location>
</feature>
<evidence type="ECO:0000256" key="4">
    <source>
        <dbReference type="ARBA" id="ARBA00022813"/>
    </source>
</evidence>
<keyword evidence="1 9" id="KW-0963">Cytoplasm</keyword>
<comment type="PTM">
    <text evidence="9 12">Is synthesized initially as an inactive proenzyme, which is activated by self-cleavage at a specific serine bond to produce a beta-subunit with a hydroxyl group at its C-terminus and an alpha-subunit with a pyruvoyl group at its N-terminus.</text>
</comment>
<dbReference type="AlphaFoldDB" id="A0A7X1B7J8"/>
<evidence type="ECO:0000256" key="6">
    <source>
        <dbReference type="ARBA" id="ARBA00023239"/>
    </source>
</evidence>
<keyword evidence="4 9" id="KW-0068">Autocatalytic cleavage</keyword>
<keyword evidence="15" id="KW-1185">Reference proteome</keyword>
<comment type="subunit">
    <text evidence="9">Heterooctamer of four alpha and four beta subunits.</text>
</comment>
<evidence type="ECO:0000256" key="5">
    <source>
        <dbReference type="ARBA" id="ARBA00023145"/>
    </source>
</evidence>
<evidence type="ECO:0000313" key="14">
    <source>
        <dbReference type="EMBL" id="MBC2607021.1"/>
    </source>
</evidence>
<evidence type="ECO:0000256" key="8">
    <source>
        <dbReference type="ARBA" id="ARBA00023317"/>
    </source>
</evidence>
<comment type="function">
    <text evidence="9">Catalyzes the pyruvoyl-dependent decarboxylation of aspartate to produce beta-alanine.</text>
</comment>
<feature type="active site" description="Proton donor" evidence="9 10">
    <location>
        <position position="58"/>
    </location>
</feature>
<feature type="modified residue" description="Pyruvic acid (Ser)" evidence="9 12">
    <location>
        <position position="25"/>
    </location>
</feature>